<accession>A0A2S9QK74</accession>
<proteinExistence type="predicted"/>
<evidence type="ECO:0000259" key="2">
    <source>
        <dbReference type="Pfam" id="PF03992"/>
    </source>
</evidence>
<keyword evidence="1" id="KW-0472">Membrane</keyword>
<dbReference type="SUPFAM" id="SSF54909">
    <property type="entry name" value="Dimeric alpha+beta barrel"/>
    <property type="match status" value="1"/>
</dbReference>
<dbReference type="PANTHER" id="PTHR40057">
    <property type="entry name" value="SLR1162 PROTEIN"/>
    <property type="match status" value="1"/>
</dbReference>
<organism evidence="3 4">
    <name type="scientific">Leucobacter massiliensis</name>
    <dbReference type="NCBI Taxonomy" id="1686285"/>
    <lineage>
        <taxon>Bacteria</taxon>
        <taxon>Bacillati</taxon>
        <taxon>Actinomycetota</taxon>
        <taxon>Actinomycetes</taxon>
        <taxon>Micrococcales</taxon>
        <taxon>Microbacteriaceae</taxon>
        <taxon>Leucobacter</taxon>
    </lineage>
</organism>
<dbReference type="InterPro" id="IPR038762">
    <property type="entry name" value="ABM_predict"/>
</dbReference>
<feature type="transmembrane region" description="Helical" evidence="1">
    <location>
        <begin position="165"/>
        <end position="186"/>
    </location>
</feature>
<dbReference type="AlphaFoldDB" id="A0A2S9QK74"/>
<evidence type="ECO:0000256" key="1">
    <source>
        <dbReference type="SAM" id="Phobius"/>
    </source>
</evidence>
<name>A0A2S9QK74_9MICO</name>
<dbReference type="EMBL" id="MWZD01000024">
    <property type="protein sequence ID" value="PRI09984.1"/>
    <property type="molecule type" value="Genomic_DNA"/>
</dbReference>
<feature type="domain" description="ABM" evidence="2">
    <location>
        <begin position="10"/>
        <end position="81"/>
    </location>
</feature>
<dbReference type="Pfam" id="PF03992">
    <property type="entry name" value="ABM"/>
    <property type="match status" value="1"/>
</dbReference>
<protein>
    <recommendedName>
        <fullName evidence="2">ABM domain-containing protein</fullName>
    </recommendedName>
</protein>
<keyword evidence="1" id="KW-1133">Transmembrane helix</keyword>
<feature type="transmembrane region" description="Helical" evidence="1">
    <location>
        <begin position="135"/>
        <end position="153"/>
    </location>
</feature>
<dbReference type="Gene3D" id="3.30.70.100">
    <property type="match status" value="1"/>
</dbReference>
<dbReference type="InterPro" id="IPR011008">
    <property type="entry name" value="Dimeric_a/b-barrel"/>
</dbReference>
<keyword evidence="4" id="KW-1185">Reference proteome</keyword>
<reference evidence="3 4" key="1">
    <citation type="journal article" date="2017" name="New Microbes New Infect">
        <title>Genome sequence of 'Leucobacter massiliensis' sp. nov. isolated from human pharynx after travel to the 2014 Hajj.</title>
        <authorList>
            <person name="Leangapichart T."/>
            <person name="Gautret P."/>
            <person name="Nguyen T.T."/>
            <person name="Armstrong N."/>
            <person name="Rolain J.M."/>
        </authorList>
    </citation>
    <scope>NUCLEOTIDE SEQUENCE [LARGE SCALE GENOMIC DNA]</scope>
    <source>
        <strain evidence="3 4">122RC15</strain>
    </source>
</reference>
<keyword evidence="1" id="KW-0812">Transmembrane</keyword>
<comment type="caution">
    <text evidence="3">The sequence shown here is derived from an EMBL/GenBank/DDBJ whole genome shotgun (WGS) entry which is preliminary data.</text>
</comment>
<evidence type="ECO:0000313" key="4">
    <source>
        <dbReference type="Proteomes" id="UP000238650"/>
    </source>
</evidence>
<dbReference type="PANTHER" id="PTHR40057:SF1">
    <property type="entry name" value="SLR1162 PROTEIN"/>
    <property type="match status" value="1"/>
</dbReference>
<sequence length="221" mass="24602">MDGMSTPVTVEVTRQTPAARGGEAAAWIEEGLRLAREFEGCLGGGVLRDAGDAGVLHTIYRFADERTLTAWEQSEQRRRWLDAGSPFVLDARVQRRTGIEGWFDAPQLRRSVNPRTGLGRMIAVRSAPRRWKQATAIWIGMYPVNVLSSWLIAQLPWWGGLAIPVRSAMLVSVLAPLMTFVMMPAVTRVLRPWLRRDARVIRTERSLLAALDSRAAGPRSG</sequence>
<evidence type="ECO:0000313" key="3">
    <source>
        <dbReference type="EMBL" id="PRI09984.1"/>
    </source>
</evidence>
<dbReference type="Proteomes" id="UP000238650">
    <property type="component" value="Unassembled WGS sequence"/>
</dbReference>
<dbReference type="InterPro" id="IPR007138">
    <property type="entry name" value="ABM_dom"/>
</dbReference>
<gene>
    <name evidence="3" type="ORF">B4915_13740</name>
</gene>